<feature type="binding site" evidence="7">
    <location>
        <begin position="116"/>
        <end position="117"/>
    </location>
    <ligand>
        <name>substrate</name>
    </ligand>
</feature>
<comment type="catalytic activity">
    <reaction evidence="2 9">
        <text>(2R)-3-phospho-glyceroyl phosphate = (2R)-2,3-bisphosphoglycerate + H(+)</text>
        <dbReference type="Rhea" id="RHEA:17765"/>
        <dbReference type="ChEBI" id="CHEBI:15378"/>
        <dbReference type="ChEBI" id="CHEBI:57604"/>
        <dbReference type="ChEBI" id="CHEBI:58248"/>
        <dbReference type="EC" id="5.4.2.4"/>
    </reaction>
</comment>
<dbReference type="AlphaFoldDB" id="A0A815B477"/>
<dbReference type="InterPro" id="IPR029033">
    <property type="entry name" value="His_PPase_superfam"/>
</dbReference>
<feature type="active site" description="Proton donor/acceptor" evidence="6">
    <location>
        <position position="89"/>
    </location>
</feature>
<evidence type="ECO:0000256" key="3">
    <source>
        <dbReference type="ARBA" id="ARBA00006717"/>
    </source>
</evidence>
<dbReference type="HAMAP" id="MF_01039">
    <property type="entry name" value="PGAM_GpmA"/>
    <property type="match status" value="1"/>
</dbReference>
<comment type="catalytic activity">
    <reaction evidence="1 9">
        <text>(2R)-2-phosphoglycerate = (2R)-3-phosphoglycerate</text>
        <dbReference type="Rhea" id="RHEA:15901"/>
        <dbReference type="ChEBI" id="CHEBI:58272"/>
        <dbReference type="ChEBI" id="CHEBI:58289"/>
        <dbReference type="EC" id="5.4.2.11"/>
    </reaction>
</comment>
<proteinExistence type="inferred from homology"/>
<sequence length="251" mass="29122">MVVYKLILLRHGESEWNEKNLFCGWNDVDLSQKGIEEGKQAGKWLKEQGCTFDVAYTSVLKRAIKTLYLIQEELDLHWTPVYRHWRLNERVYGDLQGKNKAQTVAKYGEDQVKIWRRAYDIPPPPLDESSEYNPKNDPKYQNVDKRLLPLTECLKDTFVRILPYWHDHIAPSIRSGQNVLICVHGTAVRALIKYLDQVSDGDISKIDVPTGIPLIYELDENMNPIRHYYVAPDDVVKKAIEKVMNQGKAKQ</sequence>
<comment type="similarity">
    <text evidence="3 9">Belongs to the phosphoglycerate mutase family. BPG-dependent PGAM subfamily.</text>
</comment>
<feature type="site" description="Transition state stabilizer" evidence="8">
    <location>
        <position position="184"/>
    </location>
</feature>
<evidence type="ECO:0000313" key="11">
    <source>
        <dbReference type="Proteomes" id="UP000663852"/>
    </source>
</evidence>
<dbReference type="SMART" id="SM00855">
    <property type="entry name" value="PGAM"/>
    <property type="match status" value="1"/>
</dbReference>
<evidence type="ECO:0000256" key="1">
    <source>
        <dbReference type="ARBA" id="ARBA00000380"/>
    </source>
</evidence>
<dbReference type="EMBL" id="CAJNOJ010000188">
    <property type="protein sequence ID" value="CAF1264078.1"/>
    <property type="molecule type" value="Genomic_DNA"/>
</dbReference>
<dbReference type="GO" id="GO:0004619">
    <property type="term" value="F:phosphoglycerate mutase activity"/>
    <property type="evidence" value="ECO:0007669"/>
    <property type="project" value="UniProtKB-EC"/>
</dbReference>
<dbReference type="EC" id="5.4.2.4" evidence="9"/>
<feature type="binding site" evidence="7">
    <location>
        <begin position="89"/>
        <end position="92"/>
    </location>
    <ligand>
        <name>substrate</name>
    </ligand>
</feature>
<dbReference type="CDD" id="cd07067">
    <property type="entry name" value="HP_PGM_like"/>
    <property type="match status" value="1"/>
</dbReference>
<accession>A0A815B477</accession>
<feature type="binding site" evidence="7">
    <location>
        <begin position="10"/>
        <end position="17"/>
    </location>
    <ligand>
        <name>substrate</name>
    </ligand>
</feature>
<evidence type="ECO:0000313" key="10">
    <source>
        <dbReference type="EMBL" id="CAF1264078.1"/>
    </source>
</evidence>
<reference evidence="10" key="1">
    <citation type="submission" date="2021-02" db="EMBL/GenBank/DDBJ databases">
        <authorList>
            <person name="Nowell W R."/>
        </authorList>
    </citation>
    <scope>NUCLEOTIDE SEQUENCE</scope>
</reference>
<evidence type="ECO:0000256" key="9">
    <source>
        <dbReference type="RuleBase" id="RU004511"/>
    </source>
</evidence>
<dbReference type="PIRSF" id="PIRSF000709">
    <property type="entry name" value="6PFK_2-Ptase"/>
    <property type="match status" value="1"/>
</dbReference>
<dbReference type="PROSITE" id="PS00175">
    <property type="entry name" value="PG_MUTASE"/>
    <property type="match status" value="1"/>
</dbReference>
<keyword evidence="5 9" id="KW-0413">Isomerase</keyword>
<dbReference type="Proteomes" id="UP000663852">
    <property type="component" value="Unassembled WGS sequence"/>
</dbReference>
<evidence type="ECO:0000256" key="5">
    <source>
        <dbReference type="ARBA" id="ARBA00023235"/>
    </source>
</evidence>
<dbReference type="PANTHER" id="PTHR11931">
    <property type="entry name" value="PHOSPHOGLYCERATE MUTASE"/>
    <property type="match status" value="1"/>
</dbReference>
<protein>
    <recommendedName>
        <fullName evidence="9">Phosphoglycerate mutase</fullName>
        <ecNumber evidence="9">5.4.2.11</ecNumber>
        <ecNumber evidence="9">5.4.2.4</ecNumber>
    </recommendedName>
</protein>
<dbReference type="NCBIfam" id="NF010713">
    <property type="entry name" value="PRK14115.1"/>
    <property type="match status" value="1"/>
</dbReference>
<dbReference type="GO" id="GO:0004082">
    <property type="term" value="F:bisphosphoglycerate mutase activity"/>
    <property type="evidence" value="ECO:0007669"/>
    <property type="project" value="UniProtKB-EC"/>
</dbReference>
<dbReference type="GO" id="GO:0006096">
    <property type="term" value="P:glycolytic process"/>
    <property type="evidence" value="ECO:0007669"/>
    <property type="project" value="UniProtKB-KW"/>
</dbReference>
<evidence type="ECO:0000256" key="7">
    <source>
        <dbReference type="PIRSR" id="PIRSR613078-2"/>
    </source>
</evidence>
<dbReference type="FunFam" id="3.40.50.1240:FF:000003">
    <property type="entry name" value="2,3-bisphosphoglycerate-dependent phosphoglycerate mutase"/>
    <property type="match status" value="1"/>
</dbReference>
<feature type="active site" description="Tele-phosphohistidine intermediate" evidence="6">
    <location>
        <position position="11"/>
    </location>
</feature>
<dbReference type="Pfam" id="PF00300">
    <property type="entry name" value="His_Phos_1"/>
    <property type="match status" value="1"/>
</dbReference>
<evidence type="ECO:0000256" key="2">
    <source>
        <dbReference type="ARBA" id="ARBA00000505"/>
    </source>
</evidence>
<dbReference type="InterPro" id="IPR001345">
    <property type="entry name" value="PG/BPGM_mutase_AS"/>
</dbReference>
<dbReference type="InterPro" id="IPR005952">
    <property type="entry name" value="Phosphogly_mut1"/>
</dbReference>
<dbReference type="OrthoDB" id="354304at2759"/>
<evidence type="ECO:0000256" key="6">
    <source>
        <dbReference type="PIRSR" id="PIRSR613078-1"/>
    </source>
</evidence>
<name>A0A815B477_ADIRI</name>
<dbReference type="SUPFAM" id="SSF53254">
    <property type="entry name" value="Phosphoglycerate mutase-like"/>
    <property type="match status" value="1"/>
</dbReference>
<dbReference type="NCBIfam" id="TIGR01258">
    <property type="entry name" value="pgm_1"/>
    <property type="match status" value="1"/>
</dbReference>
<dbReference type="EC" id="5.4.2.11" evidence="9"/>
<gene>
    <name evidence="10" type="ORF">EDS130_LOCUS28667</name>
</gene>
<comment type="caution">
    <text evidence="10">The sequence shown here is derived from an EMBL/GenBank/DDBJ whole genome shotgun (WGS) entry which is preliminary data.</text>
</comment>
<organism evidence="10 11">
    <name type="scientific">Adineta ricciae</name>
    <name type="common">Rotifer</name>
    <dbReference type="NCBI Taxonomy" id="249248"/>
    <lineage>
        <taxon>Eukaryota</taxon>
        <taxon>Metazoa</taxon>
        <taxon>Spiralia</taxon>
        <taxon>Gnathifera</taxon>
        <taxon>Rotifera</taxon>
        <taxon>Eurotatoria</taxon>
        <taxon>Bdelloidea</taxon>
        <taxon>Adinetida</taxon>
        <taxon>Adinetidae</taxon>
        <taxon>Adineta</taxon>
    </lineage>
</organism>
<keyword evidence="4 9" id="KW-0324">Glycolysis</keyword>
<evidence type="ECO:0000256" key="4">
    <source>
        <dbReference type="ARBA" id="ARBA00023152"/>
    </source>
</evidence>
<dbReference type="Gene3D" id="3.40.50.1240">
    <property type="entry name" value="Phosphoglycerate mutase-like"/>
    <property type="match status" value="1"/>
</dbReference>
<evidence type="ECO:0000256" key="8">
    <source>
        <dbReference type="PIRSR" id="PIRSR613078-3"/>
    </source>
</evidence>
<dbReference type="InterPro" id="IPR013078">
    <property type="entry name" value="His_Pase_superF_clade-1"/>
</dbReference>
<feature type="binding site" evidence="7">
    <location>
        <position position="62"/>
    </location>
    <ligand>
        <name>substrate</name>
    </ligand>
</feature>
<feature type="binding site" evidence="7">
    <location>
        <position position="100"/>
    </location>
    <ligand>
        <name>substrate</name>
    </ligand>
</feature>